<dbReference type="InterPro" id="IPR005119">
    <property type="entry name" value="LysR_subst-bd"/>
</dbReference>
<dbReference type="PROSITE" id="PS50931">
    <property type="entry name" value="HTH_LYSR"/>
    <property type="match status" value="1"/>
</dbReference>
<dbReference type="PANTHER" id="PTHR30346">
    <property type="entry name" value="TRANSCRIPTIONAL DUAL REGULATOR HCAR-RELATED"/>
    <property type="match status" value="1"/>
</dbReference>
<keyword evidence="2" id="KW-0805">Transcription regulation</keyword>
<evidence type="ECO:0000256" key="5">
    <source>
        <dbReference type="ARBA" id="ARBA00054626"/>
    </source>
</evidence>
<proteinExistence type="inferred from homology"/>
<dbReference type="GO" id="GO:0032993">
    <property type="term" value="C:protein-DNA complex"/>
    <property type="evidence" value="ECO:0007669"/>
    <property type="project" value="TreeGrafter"/>
</dbReference>
<dbReference type="InterPro" id="IPR036390">
    <property type="entry name" value="WH_DNA-bd_sf"/>
</dbReference>
<gene>
    <name evidence="9" type="primary">gltC_1</name>
    <name evidence="9" type="ORF">DSM25559_3996</name>
</gene>
<dbReference type="Proteomes" id="UP000187891">
    <property type="component" value="Unassembled WGS sequence"/>
</dbReference>
<feature type="domain" description="HTH lysR-type" evidence="8">
    <location>
        <begin position="1"/>
        <end position="58"/>
    </location>
</feature>
<comment type="similarity">
    <text evidence="1">Belongs to the LysR transcriptional regulatory family.</text>
</comment>
<dbReference type="EMBL" id="FMUE01000011">
    <property type="protein sequence ID" value="SCX32791.1"/>
    <property type="molecule type" value="Genomic_DNA"/>
</dbReference>
<dbReference type="GO" id="GO:0003677">
    <property type="term" value="F:DNA binding"/>
    <property type="evidence" value="ECO:0007669"/>
    <property type="project" value="UniProtKB-KW"/>
</dbReference>
<dbReference type="Pfam" id="PF03466">
    <property type="entry name" value="LysR_substrate"/>
    <property type="match status" value="1"/>
</dbReference>
<dbReference type="GO" id="GO:0003700">
    <property type="term" value="F:DNA-binding transcription factor activity"/>
    <property type="evidence" value="ECO:0007669"/>
    <property type="project" value="InterPro"/>
</dbReference>
<dbReference type="Pfam" id="PF00126">
    <property type="entry name" value="HTH_1"/>
    <property type="match status" value="1"/>
</dbReference>
<evidence type="ECO:0000256" key="2">
    <source>
        <dbReference type="ARBA" id="ARBA00023015"/>
    </source>
</evidence>
<name>A0A1R3U6M3_9HYPH</name>
<evidence type="ECO:0000256" key="1">
    <source>
        <dbReference type="ARBA" id="ARBA00009437"/>
    </source>
</evidence>
<dbReference type="STRING" id="1907666.DSM25559_3996"/>
<evidence type="ECO:0000256" key="7">
    <source>
        <dbReference type="ARBA" id="ARBA00083243"/>
    </source>
</evidence>
<evidence type="ECO:0000256" key="4">
    <source>
        <dbReference type="ARBA" id="ARBA00023163"/>
    </source>
</evidence>
<dbReference type="Gene3D" id="1.10.10.10">
    <property type="entry name" value="Winged helix-like DNA-binding domain superfamily/Winged helix DNA-binding domain"/>
    <property type="match status" value="1"/>
</dbReference>
<evidence type="ECO:0000313" key="9">
    <source>
        <dbReference type="EMBL" id="SCX32791.1"/>
    </source>
</evidence>
<dbReference type="RefSeq" id="WP_077122102.1">
    <property type="nucleotide sequence ID" value="NZ_FMUE01000011.1"/>
</dbReference>
<dbReference type="FunFam" id="1.10.10.10:FF:000001">
    <property type="entry name" value="LysR family transcriptional regulator"/>
    <property type="match status" value="1"/>
</dbReference>
<evidence type="ECO:0000259" key="8">
    <source>
        <dbReference type="PROSITE" id="PS50931"/>
    </source>
</evidence>
<dbReference type="PANTHER" id="PTHR30346:SF28">
    <property type="entry name" value="HTH-TYPE TRANSCRIPTIONAL REGULATOR CYNR"/>
    <property type="match status" value="1"/>
</dbReference>
<dbReference type="InterPro" id="IPR036388">
    <property type="entry name" value="WH-like_DNA-bd_sf"/>
</dbReference>
<evidence type="ECO:0000313" key="10">
    <source>
        <dbReference type="Proteomes" id="UP000187891"/>
    </source>
</evidence>
<organism evidence="9 10">
    <name type="scientific">Agrobacterium rosae</name>
    <dbReference type="NCBI Taxonomy" id="1972867"/>
    <lineage>
        <taxon>Bacteria</taxon>
        <taxon>Pseudomonadati</taxon>
        <taxon>Pseudomonadota</taxon>
        <taxon>Alphaproteobacteria</taxon>
        <taxon>Hyphomicrobiales</taxon>
        <taxon>Rhizobiaceae</taxon>
        <taxon>Rhizobium/Agrobacterium group</taxon>
        <taxon>Agrobacterium</taxon>
    </lineage>
</organism>
<dbReference type="PRINTS" id="PR00039">
    <property type="entry name" value="HTHLYSR"/>
</dbReference>
<dbReference type="SUPFAM" id="SSF46785">
    <property type="entry name" value="Winged helix' DNA-binding domain"/>
    <property type="match status" value="1"/>
</dbReference>
<keyword evidence="3" id="KW-0238">DNA-binding</keyword>
<evidence type="ECO:0000256" key="3">
    <source>
        <dbReference type="ARBA" id="ARBA00023125"/>
    </source>
</evidence>
<dbReference type="AlphaFoldDB" id="A0A1R3U6M3"/>
<evidence type="ECO:0000256" key="6">
    <source>
        <dbReference type="ARBA" id="ARBA00067332"/>
    </source>
</evidence>
<dbReference type="CDD" id="cd05466">
    <property type="entry name" value="PBP2_LTTR_substrate"/>
    <property type="match status" value="1"/>
</dbReference>
<protein>
    <recommendedName>
        <fullName evidence="6">HTH-type transcriptional regulator TtuA</fullName>
    </recommendedName>
    <alternativeName>
        <fullName evidence="7">Tartrate utilization transcriptional regulator</fullName>
    </alternativeName>
</protein>
<dbReference type="SUPFAM" id="SSF53850">
    <property type="entry name" value="Periplasmic binding protein-like II"/>
    <property type="match status" value="1"/>
</dbReference>
<keyword evidence="4" id="KW-0804">Transcription</keyword>
<dbReference type="Gene3D" id="3.40.190.290">
    <property type="match status" value="1"/>
</dbReference>
<comment type="function">
    <text evidence="5">Transcriptional regulator of the ttuABCDE tartrate utilization operon.</text>
</comment>
<reference evidence="10" key="1">
    <citation type="submission" date="2016-10" db="EMBL/GenBank/DDBJ databases">
        <authorList>
            <person name="Wibberg D."/>
        </authorList>
    </citation>
    <scope>NUCLEOTIDE SEQUENCE [LARGE SCALE GENOMIC DNA]</scope>
</reference>
<sequence>MDQRRLEAFVQLAKELNFTRAAHHLHMTQSTLSATIRSLELELDATLFDRSTRSVALTESGRIFLPHARNAISAMDAAKTAVHPSGGLKGTLTIGMLSGLKLIDVPALFGDFHRRYPDVQMRLQTSRRGTDELIERLKEGSINVAFVGTNLNDRTLRTIPIRSYRLQLATSVHHPLSKHSDITLAQIEREPFVDMPPGFGQRAVIDEAFAQRALSRSVLIEVAELTTIPDFVAQGLGIALLPPELVGNRSDVVIVPIRDAQVSWTLSVVVKAVEVTSQTVSAFLDLIPRHTLSEHPF</sequence>
<dbReference type="InterPro" id="IPR000847">
    <property type="entry name" value="LysR_HTH_N"/>
</dbReference>
<accession>A0A1R3U6M3</accession>